<dbReference type="OrthoDB" id="2690153at2759"/>
<accession>A0A2H3J6Z5</accession>
<dbReference type="InterPro" id="IPR036249">
    <property type="entry name" value="Thioredoxin-like_sf"/>
</dbReference>
<dbReference type="Proteomes" id="UP000218811">
    <property type="component" value="Unassembled WGS sequence"/>
</dbReference>
<dbReference type="InterPro" id="IPR012941">
    <property type="entry name" value="Phe_hydrox_C_dim_dom"/>
</dbReference>
<protein>
    <recommendedName>
        <fullName evidence="2">Phenol hydroxylase-like C-terminal dimerisation domain-containing protein</fullName>
    </recommendedName>
</protein>
<dbReference type="SUPFAM" id="SSF52833">
    <property type="entry name" value="Thioredoxin-like"/>
    <property type="match status" value="1"/>
</dbReference>
<evidence type="ECO:0000256" key="1">
    <source>
        <dbReference type="ARBA" id="ARBA00023002"/>
    </source>
</evidence>
<keyword evidence="1" id="KW-0560">Oxidoreductase</keyword>
<reference evidence="3 4" key="1">
    <citation type="journal article" date="2012" name="Science">
        <title>The Paleozoic origin of enzymatic lignin decomposition reconstructed from 31 fungal genomes.</title>
        <authorList>
            <person name="Floudas D."/>
            <person name="Binder M."/>
            <person name="Riley R."/>
            <person name="Barry K."/>
            <person name="Blanchette R.A."/>
            <person name="Henrissat B."/>
            <person name="Martinez A.T."/>
            <person name="Otillar R."/>
            <person name="Spatafora J.W."/>
            <person name="Yadav J.S."/>
            <person name="Aerts A."/>
            <person name="Benoit I."/>
            <person name="Boyd A."/>
            <person name="Carlson A."/>
            <person name="Copeland A."/>
            <person name="Coutinho P.M."/>
            <person name="de Vries R.P."/>
            <person name="Ferreira P."/>
            <person name="Findley K."/>
            <person name="Foster B."/>
            <person name="Gaskell J."/>
            <person name="Glotzer D."/>
            <person name="Gorecki P."/>
            <person name="Heitman J."/>
            <person name="Hesse C."/>
            <person name="Hori C."/>
            <person name="Igarashi K."/>
            <person name="Jurgens J.A."/>
            <person name="Kallen N."/>
            <person name="Kersten P."/>
            <person name="Kohler A."/>
            <person name="Kuees U."/>
            <person name="Kumar T.K.A."/>
            <person name="Kuo A."/>
            <person name="LaButti K."/>
            <person name="Larrondo L.F."/>
            <person name="Lindquist E."/>
            <person name="Ling A."/>
            <person name="Lombard V."/>
            <person name="Lucas S."/>
            <person name="Lundell T."/>
            <person name="Martin R."/>
            <person name="McLaughlin D.J."/>
            <person name="Morgenstern I."/>
            <person name="Morin E."/>
            <person name="Murat C."/>
            <person name="Nagy L.G."/>
            <person name="Nolan M."/>
            <person name="Ohm R.A."/>
            <person name="Patyshakuliyeva A."/>
            <person name="Rokas A."/>
            <person name="Ruiz-Duenas F.J."/>
            <person name="Sabat G."/>
            <person name="Salamov A."/>
            <person name="Samejima M."/>
            <person name="Schmutz J."/>
            <person name="Slot J.C."/>
            <person name="St John F."/>
            <person name="Stenlid J."/>
            <person name="Sun H."/>
            <person name="Sun S."/>
            <person name="Syed K."/>
            <person name="Tsang A."/>
            <person name="Wiebenga A."/>
            <person name="Young D."/>
            <person name="Pisabarro A."/>
            <person name="Eastwood D.C."/>
            <person name="Martin F."/>
            <person name="Cullen D."/>
            <person name="Grigoriev I.V."/>
            <person name="Hibbett D.S."/>
        </authorList>
    </citation>
    <scope>NUCLEOTIDE SEQUENCE [LARGE SCALE GENOMIC DNA]</scope>
    <source>
        <strain evidence="3 4">MD-104</strain>
    </source>
</reference>
<organism evidence="3 4">
    <name type="scientific">Wolfiporia cocos (strain MD-104)</name>
    <name type="common">Brown rot fungus</name>
    <dbReference type="NCBI Taxonomy" id="742152"/>
    <lineage>
        <taxon>Eukaryota</taxon>
        <taxon>Fungi</taxon>
        <taxon>Dikarya</taxon>
        <taxon>Basidiomycota</taxon>
        <taxon>Agaricomycotina</taxon>
        <taxon>Agaricomycetes</taxon>
        <taxon>Polyporales</taxon>
        <taxon>Phaeolaceae</taxon>
        <taxon>Wolfiporia</taxon>
    </lineage>
</organism>
<dbReference type="Gene3D" id="3.40.30.20">
    <property type="match status" value="1"/>
</dbReference>
<dbReference type="InterPro" id="IPR038220">
    <property type="entry name" value="PHOX_C_sf"/>
</dbReference>
<name>A0A2H3J6Z5_WOLCO</name>
<dbReference type="Pfam" id="PF07976">
    <property type="entry name" value="Phe_hydrox_dim"/>
    <property type="match status" value="1"/>
</dbReference>
<keyword evidence="4" id="KW-1185">Reference proteome</keyword>
<evidence type="ECO:0000259" key="2">
    <source>
        <dbReference type="Pfam" id="PF07976"/>
    </source>
</evidence>
<sequence>MEIGEEVRAGDRAPDALGLMSAAESTSLFSIFGSAYHTILVFSHGSALAEVVLVSGADAVLQDHNGHAYTAYGASKETSTVVIVRPDAMIGGIVFGGDGVKKYFGNVFSAAVV</sequence>
<evidence type="ECO:0000313" key="4">
    <source>
        <dbReference type="Proteomes" id="UP000218811"/>
    </source>
</evidence>
<feature type="domain" description="Phenol hydroxylase-like C-terminal dimerisation" evidence="2">
    <location>
        <begin position="58"/>
        <end position="108"/>
    </location>
</feature>
<gene>
    <name evidence="3" type="ORF">WOLCODRAFT_80676</name>
</gene>
<proteinExistence type="predicted"/>
<dbReference type="OMA" id="NGHAYEN"/>
<dbReference type="EMBL" id="KB467854">
    <property type="protein sequence ID" value="PCH35543.1"/>
    <property type="molecule type" value="Genomic_DNA"/>
</dbReference>
<evidence type="ECO:0000313" key="3">
    <source>
        <dbReference type="EMBL" id="PCH35543.1"/>
    </source>
</evidence>
<dbReference type="AlphaFoldDB" id="A0A2H3J6Z5"/>
<dbReference type="GO" id="GO:0016491">
    <property type="term" value="F:oxidoreductase activity"/>
    <property type="evidence" value="ECO:0007669"/>
    <property type="project" value="UniProtKB-KW"/>
</dbReference>